<sequence length="340" mass="38663">MKRILLFACLITMPGFVSTVAAQVRASSTQAWEVPRTSDGHPNLQGNWTNVTLTPFQRREGRGPIFTWEEVRDIENVTDECPANPGTVACGRRELQGQSNEARLTGQEYNEVYWDRGSRIAIVNGEPRTSLVTRPSNGRRPPLTPEAQERIREAREFRSQFGQYDHPELRPLGERCVVSFGSSAGPPMTPNTAYNNNYTIVQNADHVMIVAEMVHDVRIIRLGEPRPLPKENRPWFGDSWGRWEGNTLVVETTNLHPSQAFRGIPHSGDMKVIEKFTRVDEETILYDFTIEDPKTYTESWGGEIPFKKFDDLLYEYSCHEGNYALSAVLSGARYQERTGR</sequence>
<proteinExistence type="predicted"/>
<evidence type="ECO:0000313" key="1">
    <source>
        <dbReference type="EMBL" id="SVA33598.1"/>
    </source>
</evidence>
<accession>A0A381V1A1</accession>
<name>A0A381V1A1_9ZZZZ</name>
<dbReference type="AlphaFoldDB" id="A0A381V1A1"/>
<organism evidence="1">
    <name type="scientific">marine metagenome</name>
    <dbReference type="NCBI Taxonomy" id="408172"/>
    <lineage>
        <taxon>unclassified sequences</taxon>
        <taxon>metagenomes</taxon>
        <taxon>ecological metagenomes</taxon>
    </lineage>
</organism>
<gene>
    <name evidence="1" type="ORF">METZ01_LOCUS86452</name>
</gene>
<protein>
    <submittedName>
        <fullName evidence="1">Uncharacterized protein</fullName>
    </submittedName>
</protein>
<dbReference type="EMBL" id="UINC01007487">
    <property type="protein sequence ID" value="SVA33598.1"/>
    <property type="molecule type" value="Genomic_DNA"/>
</dbReference>
<reference evidence="1" key="1">
    <citation type="submission" date="2018-05" db="EMBL/GenBank/DDBJ databases">
        <authorList>
            <person name="Lanie J.A."/>
            <person name="Ng W.-L."/>
            <person name="Kazmierczak K.M."/>
            <person name="Andrzejewski T.M."/>
            <person name="Davidsen T.M."/>
            <person name="Wayne K.J."/>
            <person name="Tettelin H."/>
            <person name="Glass J.I."/>
            <person name="Rusch D."/>
            <person name="Podicherti R."/>
            <person name="Tsui H.-C.T."/>
            <person name="Winkler M.E."/>
        </authorList>
    </citation>
    <scope>NUCLEOTIDE SEQUENCE</scope>
</reference>